<comment type="similarity">
    <text evidence="1">Belongs to the metallo-dependent hydrolases superfamily. Adenosine and AMP deaminases family.</text>
</comment>
<dbReference type="PANTHER" id="PTHR11359:SF0">
    <property type="entry name" value="AMP DEAMINASE"/>
    <property type="match status" value="1"/>
</dbReference>
<dbReference type="InterPro" id="IPR032466">
    <property type="entry name" value="Metal_Hydrolase"/>
</dbReference>
<dbReference type="AlphaFoldDB" id="A0A0N0P9R1"/>
<accession>A0A0N0P9R1</accession>
<proteinExistence type="inferred from homology"/>
<dbReference type="GO" id="GO:0046033">
    <property type="term" value="P:AMP metabolic process"/>
    <property type="evidence" value="ECO:0007669"/>
    <property type="project" value="TreeGrafter"/>
</dbReference>
<dbReference type="Proteomes" id="UP000053268">
    <property type="component" value="Unassembled WGS sequence"/>
</dbReference>
<dbReference type="InterPro" id="IPR006329">
    <property type="entry name" value="AMPD"/>
</dbReference>
<dbReference type="Gene3D" id="3.20.20.140">
    <property type="entry name" value="Metal-dependent hydrolases"/>
    <property type="match status" value="2"/>
</dbReference>
<dbReference type="GO" id="GO:0032264">
    <property type="term" value="P:IMP salvage"/>
    <property type="evidence" value="ECO:0007669"/>
    <property type="project" value="InterPro"/>
</dbReference>
<reference evidence="2 3" key="1">
    <citation type="journal article" date="2015" name="Nat. Commun.">
        <title>Outbred genome sequencing and CRISPR/Cas9 gene editing in butterflies.</title>
        <authorList>
            <person name="Li X."/>
            <person name="Fan D."/>
            <person name="Zhang W."/>
            <person name="Liu G."/>
            <person name="Zhang L."/>
            <person name="Zhao L."/>
            <person name="Fang X."/>
            <person name="Chen L."/>
            <person name="Dong Y."/>
            <person name="Chen Y."/>
            <person name="Ding Y."/>
            <person name="Zhao R."/>
            <person name="Feng M."/>
            <person name="Zhu Y."/>
            <person name="Feng Y."/>
            <person name="Jiang X."/>
            <person name="Zhu D."/>
            <person name="Xiang H."/>
            <person name="Feng X."/>
            <person name="Li S."/>
            <person name="Wang J."/>
            <person name="Zhang G."/>
            <person name="Kronforst M.R."/>
            <person name="Wang W."/>
        </authorList>
    </citation>
    <scope>NUCLEOTIDE SEQUENCE [LARGE SCALE GENOMIC DNA]</scope>
    <source>
        <strain evidence="2">Ya'a_city_454_Px</strain>
        <tissue evidence="2">Whole body</tissue>
    </source>
</reference>
<evidence type="ECO:0000313" key="3">
    <source>
        <dbReference type="Proteomes" id="UP000053268"/>
    </source>
</evidence>
<dbReference type="GO" id="GO:0005829">
    <property type="term" value="C:cytosol"/>
    <property type="evidence" value="ECO:0007669"/>
    <property type="project" value="TreeGrafter"/>
</dbReference>
<dbReference type="STRING" id="66420.A0A0N0P9R1"/>
<organism evidence="2 3">
    <name type="scientific">Papilio xuthus</name>
    <name type="common">Asian swallowtail butterfly</name>
    <dbReference type="NCBI Taxonomy" id="66420"/>
    <lineage>
        <taxon>Eukaryota</taxon>
        <taxon>Metazoa</taxon>
        <taxon>Ecdysozoa</taxon>
        <taxon>Arthropoda</taxon>
        <taxon>Hexapoda</taxon>
        <taxon>Insecta</taxon>
        <taxon>Pterygota</taxon>
        <taxon>Neoptera</taxon>
        <taxon>Endopterygota</taxon>
        <taxon>Lepidoptera</taxon>
        <taxon>Glossata</taxon>
        <taxon>Ditrysia</taxon>
        <taxon>Papilionoidea</taxon>
        <taxon>Papilionidae</taxon>
        <taxon>Papilioninae</taxon>
        <taxon>Papilio</taxon>
    </lineage>
</organism>
<dbReference type="Pfam" id="PF19326">
    <property type="entry name" value="AMP_deaminase"/>
    <property type="match status" value="1"/>
</dbReference>
<keyword evidence="3" id="KW-1185">Reference proteome</keyword>
<name>A0A0N0P9R1_PAPXU</name>
<gene>
    <name evidence="2" type="ORF">RR46_00603</name>
</gene>
<dbReference type="GO" id="GO:0003876">
    <property type="term" value="F:AMP deaminase activity"/>
    <property type="evidence" value="ECO:0007669"/>
    <property type="project" value="InterPro"/>
</dbReference>
<sequence>MKQYWLGPNYMKEGVAGNDITRTNVPDIRISFRYETLLDELTNIFKEGVAGNDITRTNVPDIRISFRYETLLDELTNIFKVRLYTCNMSHNINNITHTCKLDGGRQ</sequence>
<dbReference type="PANTHER" id="PTHR11359">
    <property type="entry name" value="AMP DEAMINASE"/>
    <property type="match status" value="1"/>
</dbReference>
<protein>
    <submittedName>
        <fullName evidence="2">AMP deaminase 2</fullName>
    </submittedName>
</protein>
<dbReference type="SUPFAM" id="SSF51556">
    <property type="entry name" value="Metallo-dependent hydrolases"/>
    <property type="match status" value="1"/>
</dbReference>
<dbReference type="EMBL" id="KQ459474">
    <property type="protein sequence ID" value="KPJ00090.1"/>
    <property type="molecule type" value="Genomic_DNA"/>
</dbReference>
<evidence type="ECO:0000313" key="2">
    <source>
        <dbReference type="EMBL" id="KPJ00090.1"/>
    </source>
</evidence>
<evidence type="ECO:0000256" key="1">
    <source>
        <dbReference type="ARBA" id="ARBA00006676"/>
    </source>
</evidence>